<reference evidence="2 3" key="1">
    <citation type="submission" date="2020-07" db="EMBL/GenBank/DDBJ databases">
        <title>Diversity of carbapenemase encoding genes among Pseudomonas putida group clinical isolates in a tertiary Brazilian hospital.</title>
        <authorList>
            <person name="Alberto-Lei F."/>
            <person name="Nodari C.S."/>
            <person name="Streling A.P."/>
            <person name="Paulino J.T."/>
            <person name="Bessa-Neto F.O."/>
            <person name="Cayo R."/>
            <person name="Gales A.C."/>
        </authorList>
    </citation>
    <scope>NUCLEOTIDE SEQUENCE [LARGE SCALE GENOMIC DNA]</scope>
    <source>
        <strain evidence="2 3">11213</strain>
    </source>
</reference>
<accession>A0A7W2M0P5</accession>
<name>A0A7W2M0P5_9PSED</name>
<feature type="coiled-coil region" evidence="1">
    <location>
        <begin position="11"/>
        <end position="45"/>
    </location>
</feature>
<organism evidence="2 3">
    <name type="scientific">Pseudomonas juntendi</name>
    <dbReference type="NCBI Taxonomy" id="2666183"/>
    <lineage>
        <taxon>Bacteria</taxon>
        <taxon>Pseudomonadati</taxon>
        <taxon>Pseudomonadota</taxon>
        <taxon>Gammaproteobacteria</taxon>
        <taxon>Pseudomonadales</taxon>
        <taxon>Pseudomonadaceae</taxon>
        <taxon>Pseudomonas</taxon>
    </lineage>
</organism>
<evidence type="ECO:0000313" key="2">
    <source>
        <dbReference type="EMBL" id="MBA6150336.1"/>
    </source>
</evidence>
<dbReference type="AlphaFoldDB" id="A0A7W2M0P5"/>
<comment type="caution">
    <text evidence="2">The sequence shown here is derived from an EMBL/GenBank/DDBJ whole genome shotgun (WGS) entry which is preliminary data.</text>
</comment>
<sequence>MPFKRRTPEQFQEQLRQLALANDRAEELRQEQQRAQLAAHQAELKGAMIMGMLYQQRHPGTIALSVYQRLSNPQQPPSKGLLKCLRLLGETDPHRDRFFCAAG</sequence>
<evidence type="ECO:0000256" key="1">
    <source>
        <dbReference type="SAM" id="Coils"/>
    </source>
</evidence>
<gene>
    <name evidence="2" type="ORF">H4C15_22975</name>
</gene>
<dbReference type="RefSeq" id="WP_182337221.1">
    <property type="nucleotide sequence ID" value="NZ_JACGDA010000065.1"/>
</dbReference>
<dbReference type="Proteomes" id="UP000577346">
    <property type="component" value="Unassembled WGS sequence"/>
</dbReference>
<evidence type="ECO:0000313" key="3">
    <source>
        <dbReference type="Proteomes" id="UP000577346"/>
    </source>
</evidence>
<protein>
    <submittedName>
        <fullName evidence="2">Uncharacterized protein</fullName>
    </submittedName>
</protein>
<keyword evidence="1" id="KW-0175">Coiled coil</keyword>
<proteinExistence type="predicted"/>
<dbReference type="EMBL" id="JACGDA010000065">
    <property type="protein sequence ID" value="MBA6150336.1"/>
    <property type="molecule type" value="Genomic_DNA"/>
</dbReference>